<sequence>MKILLLLLFQTLIFGFLNIQELDAGPFKKFFGKFTKCFKPTDKNGKNEKYKAEKHKSSFGDFFNQKEGEEHERQLLETKTFKINFDFENKIGEGAYSQIYHAYMELEEGTSLSSSKNSGKCVALKISKYTTEEEKLSVNRELKILEYFANRPHIPQNFIIGMHAHDTVDEEYYYSDQSKKIYSDKYIILELGGVDLLKFYNEQIIKDEDLVTKIAKGAAKALSQFNERK</sequence>
<dbReference type="PROSITE" id="PS50011">
    <property type="entry name" value="PROTEIN_KINASE_DOM"/>
    <property type="match status" value="1"/>
</dbReference>
<evidence type="ECO:0000313" key="3">
    <source>
        <dbReference type="Proteomes" id="UP000887561"/>
    </source>
</evidence>
<reference evidence="4" key="1">
    <citation type="submission" date="2022-11" db="UniProtKB">
        <authorList>
            <consortium name="WormBaseParasite"/>
        </authorList>
    </citation>
    <scope>IDENTIFICATION</scope>
</reference>
<proteinExistence type="predicted"/>
<dbReference type="GO" id="GO:0004672">
    <property type="term" value="F:protein kinase activity"/>
    <property type="evidence" value="ECO:0007669"/>
    <property type="project" value="InterPro"/>
</dbReference>
<dbReference type="SUPFAM" id="SSF56112">
    <property type="entry name" value="Protein kinase-like (PK-like)"/>
    <property type="match status" value="1"/>
</dbReference>
<evidence type="ECO:0000313" key="4">
    <source>
        <dbReference type="WBParaSite" id="scaffold36222_cov216.g23091"/>
    </source>
</evidence>
<feature type="chain" id="PRO_5037502525" evidence="1">
    <location>
        <begin position="16"/>
        <end position="229"/>
    </location>
</feature>
<dbReference type="AlphaFoldDB" id="A0A915MHB7"/>
<feature type="signal peptide" evidence="1">
    <location>
        <begin position="1"/>
        <end position="15"/>
    </location>
</feature>
<evidence type="ECO:0000259" key="2">
    <source>
        <dbReference type="PROSITE" id="PS50011"/>
    </source>
</evidence>
<name>A0A915MHB7_MELJA</name>
<dbReference type="InterPro" id="IPR011009">
    <property type="entry name" value="Kinase-like_dom_sf"/>
</dbReference>
<feature type="domain" description="Protein kinase" evidence="2">
    <location>
        <begin position="85"/>
        <end position="229"/>
    </location>
</feature>
<dbReference type="GO" id="GO:0005524">
    <property type="term" value="F:ATP binding"/>
    <property type="evidence" value="ECO:0007669"/>
    <property type="project" value="InterPro"/>
</dbReference>
<dbReference type="Proteomes" id="UP000887561">
    <property type="component" value="Unplaced"/>
</dbReference>
<accession>A0A915MHB7</accession>
<evidence type="ECO:0000256" key="1">
    <source>
        <dbReference type="SAM" id="SignalP"/>
    </source>
</evidence>
<keyword evidence="3" id="KW-1185">Reference proteome</keyword>
<organism evidence="3 4">
    <name type="scientific">Meloidogyne javanica</name>
    <name type="common">Root-knot nematode worm</name>
    <dbReference type="NCBI Taxonomy" id="6303"/>
    <lineage>
        <taxon>Eukaryota</taxon>
        <taxon>Metazoa</taxon>
        <taxon>Ecdysozoa</taxon>
        <taxon>Nematoda</taxon>
        <taxon>Chromadorea</taxon>
        <taxon>Rhabditida</taxon>
        <taxon>Tylenchina</taxon>
        <taxon>Tylenchomorpha</taxon>
        <taxon>Tylenchoidea</taxon>
        <taxon>Meloidogynidae</taxon>
        <taxon>Meloidogyninae</taxon>
        <taxon>Meloidogyne</taxon>
        <taxon>Meloidogyne incognita group</taxon>
    </lineage>
</organism>
<dbReference type="Gene3D" id="1.10.510.10">
    <property type="entry name" value="Transferase(Phosphotransferase) domain 1"/>
    <property type="match status" value="1"/>
</dbReference>
<protein>
    <submittedName>
        <fullName evidence="4">Protein kinase domain-containing protein</fullName>
    </submittedName>
</protein>
<dbReference type="InterPro" id="IPR000719">
    <property type="entry name" value="Prot_kinase_dom"/>
</dbReference>
<keyword evidence="1" id="KW-0732">Signal</keyword>
<dbReference type="WBParaSite" id="scaffold36222_cov216.g23091">
    <property type="protein sequence ID" value="scaffold36222_cov216.g23091"/>
    <property type="gene ID" value="scaffold36222_cov216.g23091"/>
</dbReference>